<evidence type="ECO:0000256" key="1">
    <source>
        <dbReference type="SAM" id="MobiDB-lite"/>
    </source>
</evidence>
<dbReference type="OrthoDB" id="10057618at2759"/>
<feature type="compositionally biased region" description="Low complexity" evidence="1">
    <location>
        <begin position="17"/>
        <end position="27"/>
    </location>
</feature>
<dbReference type="GO" id="GO:0007229">
    <property type="term" value="P:integrin-mediated signaling pathway"/>
    <property type="evidence" value="ECO:0007669"/>
    <property type="project" value="InterPro"/>
</dbReference>
<name>A0A6A0H6N3_HYAAZ</name>
<dbReference type="EMBL" id="JQDR03005945">
    <property type="protein sequence ID" value="KAA0200963.1"/>
    <property type="molecule type" value="Genomic_DNA"/>
</dbReference>
<organism evidence="3">
    <name type="scientific">Hyalella azteca</name>
    <name type="common">Amphipod</name>
    <dbReference type="NCBI Taxonomy" id="294128"/>
    <lineage>
        <taxon>Eukaryota</taxon>
        <taxon>Metazoa</taxon>
        <taxon>Ecdysozoa</taxon>
        <taxon>Arthropoda</taxon>
        <taxon>Crustacea</taxon>
        <taxon>Multicrustacea</taxon>
        <taxon>Malacostraca</taxon>
        <taxon>Eumalacostraca</taxon>
        <taxon>Peracarida</taxon>
        <taxon>Amphipoda</taxon>
        <taxon>Senticaudata</taxon>
        <taxon>Talitrida</taxon>
        <taxon>Talitroidea</taxon>
        <taxon>Hyalellidae</taxon>
        <taxon>Hyalella</taxon>
    </lineage>
</organism>
<feature type="domain" description="Kindlin-2 N-terminal" evidence="2">
    <location>
        <begin position="31"/>
        <end position="70"/>
    </location>
</feature>
<reference evidence="3" key="3">
    <citation type="submission" date="2019-06" db="EMBL/GenBank/DDBJ databases">
        <authorList>
            <person name="Poynton C."/>
            <person name="Hasenbein S."/>
            <person name="Benoit J.B."/>
            <person name="Sepulveda M.S."/>
            <person name="Poelchau M.F."/>
            <person name="Murali S.C."/>
            <person name="Chen S."/>
            <person name="Glastad K.M."/>
            <person name="Werren J.H."/>
            <person name="Vineis J.H."/>
            <person name="Bowen J.L."/>
            <person name="Friedrich M."/>
            <person name="Jones J."/>
            <person name="Robertson H.M."/>
            <person name="Feyereisen R."/>
            <person name="Mechler-Hickson A."/>
            <person name="Mathers N."/>
            <person name="Lee C.E."/>
            <person name="Colbourne J.K."/>
            <person name="Biales A."/>
            <person name="Johnston J.S."/>
            <person name="Wellborn G.A."/>
            <person name="Rosendale A.J."/>
            <person name="Cridge A.G."/>
            <person name="Munoz-Torres M.C."/>
            <person name="Bain P.A."/>
            <person name="Manny A.R."/>
            <person name="Major K.M."/>
            <person name="Lambert F.N."/>
            <person name="Vulpe C.D."/>
            <person name="Tuck P."/>
            <person name="Blalock B.J."/>
            <person name="Lin Y.-Y."/>
            <person name="Smith M.E."/>
            <person name="Ochoa-Acuna H."/>
            <person name="Chen M.-J.M."/>
            <person name="Childers C.P."/>
            <person name="Qu J."/>
            <person name="Dugan S."/>
            <person name="Lee S.L."/>
            <person name="Chao H."/>
            <person name="Dinh H."/>
            <person name="Han Y."/>
            <person name="Doddapaneni H."/>
            <person name="Worley K.C."/>
            <person name="Muzny D.M."/>
            <person name="Gibbs R.A."/>
            <person name="Richards S."/>
        </authorList>
    </citation>
    <scope>NUCLEOTIDE SEQUENCE</scope>
    <source>
        <strain evidence="3">HAZT.00-mixed</strain>
        <tissue evidence="3">Whole organism</tissue>
    </source>
</reference>
<dbReference type="InterPro" id="IPR037843">
    <property type="entry name" value="Kindlin/fermitin"/>
</dbReference>
<feature type="region of interest" description="Disordered" evidence="1">
    <location>
        <begin position="1"/>
        <end position="27"/>
    </location>
</feature>
<protein>
    <recommendedName>
        <fullName evidence="2">Kindlin-2 N-terminal domain-containing protein</fullName>
    </recommendedName>
</protein>
<dbReference type="GO" id="GO:0005178">
    <property type="term" value="F:integrin binding"/>
    <property type="evidence" value="ECO:0007669"/>
    <property type="project" value="TreeGrafter"/>
</dbReference>
<dbReference type="PANTHER" id="PTHR16160:SF13">
    <property type="entry name" value="FERMITIN 2-RELATED"/>
    <property type="match status" value="1"/>
</dbReference>
<dbReference type="Gene3D" id="3.10.20.90">
    <property type="entry name" value="Phosphatidylinositol 3-kinase Catalytic Subunit, Chain A, domain 1"/>
    <property type="match status" value="1"/>
</dbReference>
<evidence type="ECO:0000313" key="3">
    <source>
        <dbReference type="EMBL" id="KAA0200963.1"/>
    </source>
</evidence>
<accession>A0A6A0H6N3</accession>
<evidence type="ECO:0000259" key="2">
    <source>
        <dbReference type="Pfam" id="PF18124"/>
    </source>
</evidence>
<gene>
    <name evidence="3" type="ORF">HAZT_HAZT005667</name>
</gene>
<dbReference type="AlphaFoldDB" id="A0A6A0H6N3"/>
<reference evidence="3" key="1">
    <citation type="submission" date="2014-08" db="EMBL/GenBank/DDBJ databases">
        <authorList>
            <person name="Murali S."/>
            <person name="Richards S."/>
            <person name="Bandaranaike D."/>
            <person name="Bellair M."/>
            <person name="Blankenburg K."/>
            <person name="Chao H."/>
            <person name="Dinh H."/>
            <person name="Doddapaneni H."/>
            <person name="Dugan-Rocha S."/>
            <person name="Elkadiri S."/>
            <person name="Gnanaolivu R."/>
            <person name="Hughes D."/>
            <person name="Lee S."/>
            <person name="Li M."/>
            <person name="Ming W."/>
            <person name="Munidasa M."/>
            <person name="Muniz J."/>
            <person name="Nguyen L."/>
            <person name="Osuji N."/>
            <person name="Pu L.-L."/>
            <person name="Puazo M."/>
            <person name="Skinner E."/>
            <person name="Qu C."/>
            <person name="Quiroz J."/>
            <person name="Raj R."/>
            <person name="Weissenberger G."/>
            <person name="Xin Y."/>
            <person name="Zou X."/>
            <person name="Han Y."/>
            <person name="Worley K."/>
            <person name="Muzny D."/>
            <person name="Gibbs R."/>
        </authorList>
    </citation>
    <scope>NUCLEOTIDE SEQUENCE</scope>
    <source>
        <strain evidence="3">HAZT.00-mixed</strain>
        <tissue evidence="3">Whole organism</tissue>
    </source>
</reference>
<dbReference type="Proteomes" id="UP000711488">
    <property type="component" value="Unassembled WGS sequence"/>
</dbReference>
<dbReference type="GO" id="GO:0007160">
    <property type="term" value="P:cell-matrix adhesion"/>
    <property type="evidence" value="ECO:0007669"/>
    <property type="project" value="TreeGrafter"/>
</dbReference>
<proteinExistence type="predicted"/>
<reference evidence="3" key="2">
    <citation type="journal article" date="2018" name="Environ. Sci. Technol.">
        <title>The Toxicogenome of Hyalella azteca: A Model for Sediment Ecotoxicology and Evolutionary Toxicology.</title>
        <authorList>
            <person name="Poynton H.C."/>
            <person name="Hasenbein S."/>
            <person name="Benoit J.B."/>
            <person name="Sepulveda M.S."/>
            <person name="Poelchau M.F."/>
            <person name="Hughes D.S.T."/>
            <person name="Murali S.C."/>
            <person name="Chen S."/>
            <person name="Glastad K.M."/>
            <person name="Goodisman M.A.D."/>
            <person name="Werren J.H."/>
            <person name="Vineis J.H."/>
            <person name="Bowen J.L."/>
            <person name="Friedrich M."/>
            <person name="Jones J."/>
            <person name="Robertson H.M."/>
            <person name="Feyereisen R."/>
            <person name="Mechler-Hickson A."/>
            <person name="Mathers N."/>
            <person name="Lee C.E."/>
            <person name="Colbourne J.K."/>
            <person name="Biales A."/>
            <person name="Johnston J.S."/>
            <person name="Wellborn G.A."/>
            <person name="Rosendale A.J."/>
            <person name="Cridge A.G."/>
            <person name="Munoz-Torres M.C."/>
            <person name="Bain P.A."/>
            <person name="Manny A.R."/>
            <person name="Major K.M."/>
            <person name="Lambert F.N."/>
            <person name="Vulpe C.D."/>
            <person name="Tuck P."/>
            <person name="Blalock B.J."/>
            <person name="Lin Y.Y."/>
            <person name="Smith M.E."/>
            <person name="Ochoa-Acuna H."/>
            <person name="Chen M.M."/>
            <person name="Childers C.P."/>
            <person name="Qu J."/>
            <person name="Dugan S."/>
            <person name="Lee S.L."/>
            <person name="Chao H."/>
            <person name="Dinh H."/>
            <person name="Han Y."/>
            <person name="Doddapaneni H."/>
            <person name="Worley K.C."/>
            <person name="Muzny D.M."/>
            <person name="Gibbs R.A."/>
            <person name="Richards S."/>
        </authorList>
    </citation>
    <scope>NUCLEOTIDE SEQUENCE</scope>
    <source>
        <strain evidence="3">HAZT.00-mixed</strain>
        <tissue evidence="3">Whole organism</tissue>
    </source>
</reference>
<comment type="caution">
    <text evidence="3">The sequence shown here is derived from an EMBL/GenBank/DDBJ whole genome shotgun (WGS) entry which is preliminary data.</text>
</comment>
<dbReference type="GO" id="GO:0030055">
    <property type="term" value="C:cell-substrate junction"/>
    <property type="evidence" value="ECO:0007669"/>
    <property type="project" value="TreeGrafter"/>
</dbReference>
<dbReference type="InterPro" id="IPR040790">
    <property type="entry name" value="Kindlin_2_N"/>
</dbReference>
<dbReference type="Pfam" id="PF18124">
    <property type="entry name" value="Kindlin_2_N"/>
    <property type="match status" value="1"/>
</dbReference>
<sequence length="75" mass="8316">MFPTNNGNANHSFNNISGSSTPTPSTGFTIGDGSWELRVFITDLLMERVLRVKSDLHIGGVMLRLVEELGMLMKY</sequence>
<feature type="compositionally biased region" description="Polar residues" evidence="1">
    <location>
        <begin position="1"/>
        <end position="16"/>
    </location>
</feature>
<dbReference type="PANTHER" id="PTHR16160">
    <property type="entry name" value="FERMITIN 2-RELATED"/>
    <property type="match status" value="1"/>
</dbReference>